<protein>
    <recommendedName>
        <fullName evidence="2">TNT domain-containing protein</fullName>
    </recommendedName>
</protein>
<keyword evidence="4" id="KW-1185">Reference proteome</keyword>
<reference evidence="3 4" key="1">
    <citation type="submission" date="2020-08" db="EMBL/GenBank/DDBJ databases">
        <title>Genomic Encyclopedia of Type Strains, Phase IV (KMG-IV): sequencing the most valuable type-strain genomes for metagenomic binning, comparative biology and taxonomic classification.</title>
        <authorList>
            <person name="Goeker M."/>
        </authorList>
    </citation>
    <scope>NUCLEOTIDE SEQUENCE [LARGE SCALE GENOMIC DNA]</scope>
    <source>
        <strain evidence="3 4">DSM 44197</strain>
    </source>
</reference>
<evidence type="ECO:0000256" key="1">
    <source>
        <dbReference type="SAM" id="SignalP"/>
    </source>
</evidence>
<comment type="caution">
    <text evidence="3">The sequence shown here is derived from an EMBL/GenBank/DDBJ whole genome shotgun (WGS) entry which is preliminary data.</text>
</comment>
<name>A0A7W3LY44_ACTNM</name>
<dbReference type="GO" id="GO:0050135">
    <property type="term" value="F:NADP+ nucleosidase activity"/>
    <property type="evidence" value="ECO:0007669"/>
    <property type="project" value="InterPro"/>
</dbReference>
<dbReference type="Proteomes" id="UP000572680">
    <property type="component" value="Unassembled WGS sequence"/>
</dbReference>
<feature type="chain" id="PRO_5031547720" description="TNT domain-containing protein" evidence="1">
    <location>
        <begin position="27"/>
        <end position="217"/>
    </location>
</feature>
<dbReference type="Pfam" id="PF14021">
    <property type="entry name" value="TNT"/>
    <property type="match status" value="1"/>
</dbReference>
<dbReference type="PANTHER" id="PTHR42059:SF1">
    <property type="entry name" value="TNT DOMAIN-CONTAINING PROTEIN"/>
    <property type="match status" value="1"/>
</dbReference>
<feature type="domain" description="TNT" evidence="2">
    <location>
        <begin position="113"/>
        <end position="215"/>
    </location>
</feature>
<dbReference type="EMBL" id="JACJIA010000016">
    <property type="protein sequence ID" value="MBA8956478.1"/>
    <property type="molecule type" value="Genomic_DNA"/>
</dbReference>
<accession>A0A7W3LY44</accession>
<proteinExistence type="predicted"/>
<gene>
    <name evidence="3" type="ORF">HNR61_008161</name>
</gene>
<organism evidence="3 4">
    <name type="scientific">Actinomadura namibiensis</name>
    <dbReference type="NCBI Taxonomy" id="182080"/>
    <lineage>
        <taxon>Bacteria</taxon>
        <taxon>Bacillati</taxon>
        <taxon>Actinomycetota</taxon>
        <taxon>Actinomycetes</taxon>
        <taxon>Streptosporangiales</taxon>
        <taxon>Thermomonosporaceae</taxon>
        <taxon>Actinomadura</taxon>
    </lineage>
</organism>
<dbReference type="PANTHER" id="PTHR42059">
    <property type="entry name" value="TNT DOMAIN-CONTAINING PROTEIN"/>
    <property type="match status" value="1"/>
</dbReference>
<dbReference type="InterPro" id="IPR025331">
    <property type="entry name" value="TNT"/>
</dbReference>
<evidence type="ECO:0000259" key="2">
    <source>
        <dbReference type="Pfam" id="PF14021"/>
    </source>
</evidence>
<dbReference type="InterPro" id="IPR053024">
    <property type="entry name" value="Fungal_surface_NADase"/>
</dbReference>
<evidence type="ECO:0000313" key="3">
    <source>
        <dbReference type="EMBL" id="MBA8956478.1"/>
    </source>
</evidence>
<keyword evidence="1" id="KW-0732">Signal</keyword>
<feature type="signal peptide" evidence="1">
    <location>
        <begin position="1"/>
        <end position="26"/>
    </location>
</feature>
<dbReference type="RefSeq" id="WP_182848400.1">
    <property type="nucleotide sequence ID" value="NZ_BAAALP010000044.1"/>
</dbReference>
<dbReference type="AlphaFoldDB" id="A0A7W3LY44"/>
<sequence>MPLRRRSAWLLSFLVLLLAPAPAALAAPPIPAVACSAEDYRGDPRLGPAVLPGRGVVGRELRGYRRFGNLSASGFLARHWDPAANDGRGGWRYPPADGFVIGPDGEPVKRVTTLAPRQRLDRFGSEYGAFLARYGERYARRSILPQNLDNAENPAGCNRRAYVVRRAFRVEAGPVAPAFEQPGRGIQYKLDGALVPGSPARLNVLWLVENGYLARLN</sequence>
<evidence type="ECO:0000313" key="4">
    <source>
        <dbReference type="Proteomes" id="UP000572680"/>
    </source>
</evidence>